<evidence type="ECO:0000256" key="1">
    <source>
        <dbReference type="SAM" id="MobiDB-lite"/>
    </source>
</evidence>
<evidence type="ECO:0000313" key="2">
    <source>
        <dbReference type="EMBL" id="MBD5781050.1"/>
    </source>
</evidence>
<dbReference type="EMBL" id="JACYFG010000038">
    <property type="protein sequence ID" value="MBD5781050.1"/>
    <property type="molecule type" value="Genomic_DNA"/>
</dbReference>
<protein>
    <submittedName>
        <fullName evidence="2">Uncharacterized protein</fullName>
    </submittedName>
</protein>
<proteinExistence type="predicted"/>
<organism evidence="2 3">
    <name type="scientific">Pelagicoccus enzymogenes</name>
    <dbReference type="NCBI Taxonomy" id="2773457"/>
    <lineage>
        <taxon>Bacteria</taxon>
        <taxon>Pseudomonadati</taxon>
        <taxon>Verrucomicrobiota</taxon>
        <taxon>Opitutia</taxon>
        <taxon>Puniceicoccales</taxon>
        <taxon>Pelagicoccaceae</taxon>
        <taxon>Pelagicoccus</taxon>
    </lineage>
</organism>
<reference evidence="2" key="1">
    <citation type="submission" date="2020-09" db="EMBL/GenBank/DDBJ databases">
        <title>Pelagicoccus enzymogenes sp. nov. with an EPS production, isolated from marine sediment.</title>
        <authorList>
            <person name="Feng X."/>
        </authorList>
    </citation>
    <scope>NUCLEOTIDE SEQUENCE</scope>
    <source>
        <strain evidence="2">NFK12</strain>
    </source>
</reference>
<dbReference type="Proteomes" id="UP000622317">
    <property type="component" value="Unassembled WGS sequence"/>
</dbReference>
<gene>
    <name evidence="2" type="ORF">IEN85_16240</name>
</gene>
<comment type="caution">
    <text evidence="2">The sequence shown here is derived from an EMBL/GenBank/DDBJ whole genome shotgun (WGS) entry which is preliminary data.</text>
</comment>
<feature type="region of interest" description="Disordered" evidence="1">
    <location>
        <begin position="288"/>
        <end position="313"/>
    </location>
</feature>
<sequence length="313" mass="35656">MKKPTAIVKIVKSGVTTSGGIQAEVDYLNDEDHKNHFGVEMTGVRYSEDIRSNRGLMEAVLMGEKNYLENRSQVGRPWEGELVTHYILAFYDGMDPSGRETELIEKRFGEALSFGSPYACTTHKGYDGRVDQHYLVSNFSPRDPSRLRKTLIAEAFGGDFLRHAKRVWEGIVVELNCEREIEGRPLIVNSDISQENIDHDSISKEDIPRIIAATHPQDAEFTKDSVLEAFEAAGVEANSYRSKKSVSVFVEDRKMPFRFRWTELLGDLSKIREKLTDEEKERLRKRLEAYQAGKEPDQAPANDDNDFGRDLTF</sequence>
<accession>A0A927IJ08</accession>
<keyword evidence="3" id="KW-1185">Reference proteome</keyword>
<name>A0A927IJ08_9BACT</name>
<dbReference type="AlphaFoldDB" id="A0A927IJ08"/>
<dbReference type="RefSeq" id="WP_191618153.1">
    <property type="nucleotide sequence ID" value="NZ_JACYFG010000038.1"/>
</dbReference>
<evidence type="ECO:0000313" key="3">
    <source>
        <dbReference type="Proteomes" id="UP000622317"/>
    </source>
</evidence>